<feature type="domain" description="Transketolase N-terminal" evidence="4">
    <location>
        <begin position="10"/>
        <end position="266"/>
    </location>
</feature>
<evidence type="ECO:0000259" key="4">
    <source>
        <dbReference type="Pfam" id="PF00456"/>
    </source>
</evidence>
<comment type="caution">
    <text evidence="5">The sequence shown here is derived from an EMBL/GenBank/DDBJ whole genome shotgun (WGS) entry which is preliminary data.</text>
</comment>
<gene>
    <name evidence="5" type="ORF">cpu_13330</name>
</gene>
<dbReference type="SUPFAM" id="SSF52518">
    <property type="entry name" value="Thiamin diphosphate-binding fold (THDP-binding)"/>
    <property type="match status" value="1"/>
</dbReference>
<dbReference type="CDD" id="cd02012">
    <property type="entry name" value="TPP_TK"/>
    <property type="match status" value="1"/>
</dbReference>
<sequence length="280" mass="30965">MQDEILNLKLIANTLRQHVIRMVGEANSGHPGGSLSAADILTVLFFKEMRIDPANPQWQDRDRFVLSKGHASPILYAALAERGFFPKEWLLGFRKINSPLQGHPDMKKVPGVEMSTGSLGQGFSTAVGMALGLKLDRSPARVYALLGDGEIQEGIIWEAAMAAAHYKLNNLTAILDYNGLQIDGPVQEVMNPEPIADKWRSFGFKVITIDGHNISEIINAIDTARQYLEGPSIIIARTIKGKGVSFMENRAEWHGTAPKPEQVEKALAELLEGREKLWEE</sequence>
<dbReference type="Pfam" id="PF00456">
    <property type="entry name" value="Transketolase_N"/>
    <property type="match status" value="1"/>
</dbReference>
<accession>A0A1L8CV87</accession>
<dbReference type="Gene3D" id="3.40.50.970">
    <property type="match status" value="1"/>
</dbReference>
<proteinExistence type="inferred from homology"/>
<dbReference type="InterPro" id="IPR029061">
    <property type="entry name" value="THDP-binding"/>
</dbReference>
<evidence type="ECO:0000313" key="5">
    <source>
        <dbReference type="EMBL" id="GAV22823.1"/>
    </source>
</evidence>
<organism evidence="5 6">
    <name type="scientific">Carboxydothermus pertinax</name>
    <dbReference type="NCBI Taxonomy" id="870242"/>
    <lineage>
        <taxon>Bacteria</taxon>
        <taxon>Bacillati</taxon>
        <taxon>Bacillota</taxon>
        <taxon>Clostridia</taxon>
        <taxon>Thermoanaerobacterales</taxon>
        <taxon>Thermoanaerobacteraceae</taxon>
        <taxon>Carboxydothermus</taxon>
    </lineage>
</organism>
<comment type="cofactor">
    <cofactor evidence="1">
        <name>thiamine diphosphate</name>
        <dbReference type="ChEBI" id="CHEBI:58937"/>
    </cofactor>
</comment>
<evidence type="ECO:0000256" key="3">
    <source>
        <dbReference type="ARBA" id="ARBA00023052"/>
    </source>
</evidence>
<evidence type="ECO:0000256" key="1">
    <source>
        <dbReference type="ARBA" id="ARBA00001964"/>
    </source>
</evidence>
<reference evidence="6" key="1">
    <citation type="submission" date="2016-12" db="EMBL/GenBank/DDBJ databases">
        <title>Draft Genome Sequences od Carboxydothermus pertinax and islandicus, Hydrogenogenic Carboxydotrophic Bacteria.</title>
        <authorList>
            <person name="Fukuyama Y."/>
            <person name="Ohmae K."/>
            <person name="Yoneda Y."/>
            <person name="Yoshida T."/>
            <person name="Sako Y."/>
        </authorList>
    </citation>
    <scope>NUCLEOTIDE SEQUENCE [LARGE SCALE GENOMIC DNA]</scope>
    <source>
        <strain evidence="6">Ug1</strain>
    </source>
</reference>
<evidence type="ECO:0000313" key="6">
    <source>
        <dbReference type="Proteomes" id="UP000187485"/>
    </source>
</evidence>
<name>A0A1L8CV87_9THEO</name>
<comment type="similarity">
    <text evidence="2">Belongs to the transketolase family.</text>
</comment>
<dbReference type="STRING" id="870242.cpu_13330"/>
<dbReference type="RefSeq" id="WP_369688857.1">
    <property type="nucleotide sequence ID" value="NZ_BDJK01000020.1"/>
</dbReference>
<dbReference type="AlphaFoldDB" id="A0A1L8CV87"/>
<keyword evidence="3" id="KW-0786">Thiamine pyrophosphate</keyword>
<evidence type="ECO:0000256" key="2">
    <source>
        <dbReference type="ARBA" id="ARBA00007131"/>
    </source>
</evidence>
<dbReference type="EMBL" id="BDJK01000020">
    <property type="protein sequence ID" value="GAV22823.1"/>
    <property type="molecule type" value="Genomic_DNA"/>
</dbReference>
<protein>
    <submittedName>
        <fullName evidence="5">Transketolase</fullName>
    </submittedName>
</protein>
<dbReference type="Proteomes" id="UP000187485">
    <property type="component" value="Unassembled WGS sequence"/>
</dbReference>
<dbReference type="InterPro" id="IPR005474">
    <property type="entry name" value="Transketolase_N"/>
</dbReference>
<dbReference type="PANTHER" id="PTHR47514">
    <property type="entry name" value="TRANSKETOLASE N-TERMINAL SECTION-RELATED"/>
    <property type="match status" value="1"/>
</dbReference>
<keyword evidence="6" id="KW-1185">Reference proteome</keyword>
<dbReference type="PANTHER" id="PTHR47514:SF1">
    <property type="entry name" value="TRANSKETOLASE N-TERMINAL SECTION-RELATED"/>
    <property type="match status" value="1"/>
</dbReference>